<keyword evidence="3" id="KW-1185">Reference proteome</keyword>
<feature type="region of interest" description="Disordered" evidence="1">
    <location>
        <begin position="93"/>
        <end position="116"/>
    </location>
</feature>
<gene>
    <name evidence="2" type="ORF">FN846DRAFT_967226</name>
</gene>
<sequence length="116" mass="12611">MTIPSVRRFFRGVILSTSTAPTAAAQHFLSRSAGVSLIRLSSSLLKRWGLPRILARSLASLPFFMASARCRRLDLPWAAGLPLRVMFGALPNQSESSHGCMDPDGFSRLSGREHAG</sequence>
<proteinExistence type="predicted"/>
<dbReference type="Proteomes" id="UP000326924">
    <property type="component" value="Unassembled WGS sequence"/>
</dbReference>
<organism evidence="2 3">
    <name type="scientific">Sphaerosporella brunnea</name>
    <dbReference type="NCBI Taxonomy" id="1250544"/>
    <lineage>
        <taxon>Eukaryota</taxon>
        <taxon>Fungi</taxon>
        <taxon>Dikarya</taxon>
        <taxon>Ascomycota</taxon>
        <taxon>Pezizomycotina</taxon>
        <taxon>Pezizomycetes</taxon>
        <taxon>Pezizales</taxon>
        <taxon>Pyronemataceae</taxon>
        <taxon>Sphaerosporella</taxon>
    </lineage>
</organism>
<evidence type="ECO:0000313" key="2">
    <source>
        <dbReference type="EMBL" id="KAA8895952.1"/>
    </source>
</evidence>
<dbReference type="AlphaFoldDB" id="A0A5J5EJY3"/>
<evidence type="ECO:0000313" key="3">
    <source>
        <dbReference type="Proteomes" id="UP000326924"/>
    </source>
</evidence>
<accession>A0A5J5EJY3</accession>
<dbReference type="EMBL" id="VXIS01000234">
    <property type="protein sequence ID" value="KAA8895952.1"/>
    <property type="molecule type" value="Genomic_DNA"/>
</dbReference>
<reference evidence="2 3" key="1">
    <citation type="submission" date="2019-09" db="EMBL/GenBank/DDBJ databases">
        <title>Draft genome of the ectomycorrhizal ascomycete Sphaerosporella brunnea.</title>
        <authorList>
            <consortium name="DOE Joint Genome Institute"/>
            <person name="Benucci G.M."/>
            <person name="Marozzi G."/>
            <person name="Antonielli L."/>
            <person name="Sanchez S."/>
            <person name="Marco P."/>
            <person name="Wang X."/>
            <person name="Falini L.B."/>
            <person name="Barry K."/>
            <person name="Haridas S."/>
            <person name="Lipzen A."/>
            <person name="Labutti K."/>
            <person name="Grigoriev I.V."/>
            <person name="Murat C."/>
            <person name="Martin F."/>
            <person name="Albertini E."/>
            <person name="Donnini D."/>
            <person name="Bonito G."/>
        </authorList>
    </citation>
    <scope>NUCLEOTIDE SEQUENCE [LARGE SCALE GENOMIC DNA]</scope>
    <source>
        <strain evidence="2 3">Sb_GMNB300</strain>
    </source>
</reference>
<dbReference type="InParanoid" id="A0A5J5EJY3"/>
<evidence type="ECO:0000256" key="1">
    <source>
        <dbReference type="SAM" id="MobiDB-lite"/>
    </source>
</evidence>
<comment type="caution">
    <text evidence="2">The sequence shown here is derived from an EMBL/GenBank/DDBJ whole genome shotgun (WGS) entry which is preliminary data.</text>
</comment>
<name>A0A5J5EJY3_9PEZI</name>
<protein>
    <submittedName>
        <fullName evidence="2">Uncharacterized protein</fullName>
    </submittedName>
</protein>